<evidence type="ECO:0000313" key="3">
    <source>
        <dbReference type="Proteomes" id="UP000193689"/>
    </source>
</evidence>
<keyword evidence="1" id="KW-0732">Signal</keyword>
<dbReference type="InParanoid" id="A0A1Y2DC92"/>
<name>A0A1Y2DC92_9PEZI</name>
<feature type="signal peptide" evidence="1">
    <location>
        <begin position="1"/>
        <end position="21"/>
    </location>
</feature>
<accession>A0A1Y2DC92</accession>
<keyword evidence="3" id="KW-1185">Reference proteome</keyword>
<evidence type="ECO:0000256" key="1">
    <source>
        <dbReference type="SAM" id="SignalP"/>
    </source>
</evidence>
<dbReference type="GeneID" id="63777571"/>
<sequence length="100" mass="10790">MIISYIFLAASLSDMCLKAKAAEVVNGYFGFEVPGIMAGLAGSQIRFVLPGGNKVEGWTLQLPGLLNHTNVTRTTPGLYILDPSFSLTSQLFISYSSYHA</sequence>
<protein>
    <submittedName>
        <fullName evidence="2">Uncharacterized protein</fullName>
    </submittedName>
</protein>
<gene>
    <name evidence="2" type="ORF">BCR38DRAFT_450275</name>
</gene>
<evidence type="ECO:0000313" key="2">
    <source>
        <dbReference type="EMBL" id="ORY56878.1"/>
    </source>
</evidence>
<dbReference type="EMBL" id="MCFJ01000021">
    <property type="protein sequence ID" value="ORY56878.1"/>
    <property type="molecule type" value="Genomic_DNA"/>
</dbReference>
<reference evidence="2 3" key="1">
    <citation type="submission" date="2016-07" db="EMBL/GenBank/DDBJ databases">
        <title>Pervasive Adenine N6-methylation of Active Genes in Fungi.</title>
        <authorList>
            <consortium name="DOE Joint Genome Institute"/>
            <person name="Mondo S.J."/>
            <person name="Dannebaum R.O."/>
            <person name="Kuo R.C."/>
            <person name="Labutti K."/>
            <person name="Haridas S."/>
            <person name="Kuo A."/>
            <person name="Salamov A."/>
            <person name="Ahrendt S.R."/>
            <person name="Lipzen A."/>
            <person name="Sullivan W."/>
            <person name="Andreopoulos W.B."/>
            <person name="Clum A."/>
            <person name="Lindquist E."/>
            <person name="Daum C."/>
            <person name="Ramamoorthy G.K."/>
            <person name="Gryganskyi A."/>
            <person name="Culley D."/>
            <person name="Magnuson J.K."/>
            <person name="James T.Y."/>
            <person name="O'Malley M.A."/>
            <person name="Stajich J.E."/>
            <person name="Spatafora J.W."/>
            <person name="Visel A."/>
            <person name="Grigoriev I.V."/>
        </authorList>
    </citation>
    <scope>NUCLEOTIDE SEQUENCE [LARGE SCALE GENOMIC DNA]</scope>
    <source>
        <strain evidence="2 3">CBS 129021</strain>
    </source>
</reference>
<dbReference type="AlphaFoldDB" id="A0A1Y2DC92"/>
<feature type="chain" id="PRO_5011988217" evidence="1">
    <location>
        <begin position="22"/>
        <end position="100"/>
    </location>
</feature>
<dbReference type="RefSeq" id="XP_040710345.1">
    <property type="nucleotide sequence ID" value="XM_040861359.1"/>
</dbReference>
<organism evidence="2 3">
    <name type="scientific">Pseudomassariella vexata</name>
    <dbReference type="NCBI Taxonomy" id="1141098"/>
    <lineage>
        <taxon>Eukaryota</taxon>
        <taxon>Fungi</taxon>
        <taxon>Dikarya</taxon>
        <taxon>Ascomycota</taxon>
        <taxon>Pezizomycotina</taxon>
        <taxon>Sordariomycetes</taxon>
        <taxon>Xylariomycetidae</taxon>
        <taxon>Amphisphaeriales</taxon>
        <taxon>Pseudomassariaceae</taxon>
        <taxon>Pseudomassariella</taxon>
    </lineage>
</organism>
<proteinExistence type="predicted"/>
<dbReference type="Proteomes" id="UP000193689">
    <property type="component" value="Unassembled WGS sequence"/>
</dbReference>
<comment type="caution">
    <text evidence="2">The sequence shown here is derived from an EMBL/GenBank/DDBJ whole genome shotgun (WGS) entry which is preliminary data.</text>
</comment>